<protein>
    <recommendedName>
        <fullName evidence="13">O-fucosyltransferase family protein</fullName>
    </recommendedName>
</protein>
<dbReference type="EMBL" id="MVGT01003688">
    <property type="protein sequence ID" value="OVA03430.1"/>
    <property type="molecule type" value="Genomic_DNA"/>
</dbReference>
<dbReference type="InParanoid" id="A0A200PYZ0"/>
<evidence type="ECO:0000256" key="9">
    <source>
        <dbReference type="ARBA" id="ARBA00023136"/>
    </source>
</evidence>
<evidence type="ECO:0000256" key="8">
    <source>
        <dbReference type="ARBA" id="ARBA00022989"/>
    </source>
</evidence>
<dbReference type="Proteomes" id="UP000195402">
    <property type="component" value="Unassembled WGS sequence"/>
</dbReference>
<dbReference type="GO" id="GO:0005737">
    <property type="term" value="C:cytoplasm"/>
    <property type="evidence" value="ECO:0007669"/>
    <property type="project" value="TreeGrafter"/>
</dbReference>
<dbReference type="GO" id="GO:0016020">
    <property type="term" value="C:membrane"/>
    <property type="evidence" value="ECO:0007669"/>
    <property type="project" value="UniProtKB-SubCell"/>
</dbReference>
<dbReference type="OMA" id="DYIVCLK"/>
<organism evidence="14 15">
    <name type="scientific">Macleaya cordata</name>
    <name type="common">Five-seeded plume-poppy</name>
    <name type="synonym">Bocconia cordata</name>
    <dbReference type="NCBI Taxonomy" id="56857"/>
    <lineage>
        <taxon>Eukaryota</taxon>
        <taxon>Viridiplantae</taxon>
        <taxon>Streptophyta</taxon>
        <taxon>Embryophyta</taxon>
        <taxon>Tracheophyta</taxon>
        <taxon>Spermatophyta</taxon>
        <taxon>Magnoliopsida</taxon>
        <taxon>Ranunculales</taxon>
        <taxon>Papaveraceae</taxon>
        <taxon>Papaveroideae</taxon>
        <taxon>Macleaya</taxon>
    </lineage>
</organism>
<evidence type="ECO:0000256" key="4">
    <source>
        <dbReference type="ARBA" id="ARBA00022676"/>
    </source>
</evidence>
<name>A0A200PYZ0_MACCD</name>
<keyword evidence="9" id="KW-0472">Membrane</keyword>
<dbReference type="STRING" id="56857.A0A200PYZ0"/>
<keyword evidence="15" id="KW-1185">Reference proteome</keyword>
<dbReference type="CDD" id="cd11299">
    <property type="entry name" value="O-FucT_plant"/>
    <property type="match status" value="1"/>
</dbReference>
<dbReference type="PIRSF" id="PIRSF009360">
    <property type="entry name" value="UCP009360"/>
    <property type="match status" value="1"/>
</dbReference>
<comment type="subcellular location">
    <subcellularLocation>
        <location evidence="1">Membrane</location>
        <topology evidence="1">Single-pass type II membrane protein</topology>
    </subcellularLocation>
</comment>
<keyword evidence="4 14" id="KW-0328">Glycosyltransferase</keyword>
<evidence type="ECO:0000256" key="6">
    <source>
        <dbReference type="ARBA" id="ARBA00022692"/>
    </source>
</evidence>
<evidence type="ECO:0000256" key="1">
    <source>
        <dbReference type="ARBA" id="ARBA00004606"/>
    </source>
</evidence>
<evidence type="ECO:0000256" key="13">
    <source>
        <dbReference type="ARBA" id="ARBA00030350"/>
    </source>
</evidence>
<dbReference type="GO" id="GO:0016757">
    <property type="term" value="F:glycosyltransferase activity"/>
    <property type="evidence" value="ECO:0007669"/>
    <property type="project" value="UniProtKB-KW"/>
</dbReference>
<dbReference type="AlphaFoldDB" id="A0A200PYZ0"/>
<dbReference type="GO" id="GO:0006004">
    <property type="term" value="P:fucose metabolic process"/>
    <property type="evidence" value="ECO:0007669"/>
    <property type="project" value="UniProtKB-KW"/>
</dbReference>
<keyword evidence="5 14" id="KW-0808">Transferase</keyword>
<keyword evidence="7" id="KW-0735">Signal-anchor</keyword>
<proteinExistence type="inferred from homology"/>
<evidence type="ECO:0000256" key="11">
    <source>
        <dbReference type="ARBA" id="ARBA00023253"/>
    </source>
</evidence>
<keyword evidence="10" id="KW-0325">Glycoprotein</keyword>
<dbReference type="Gene3D" id="3.40.50.11350">
    <property type="match status" value="1"/>
</dbReference>
<comment type="similarity">
    <text evidence="3">Belongs to the glycosyltransferase GT106 family.</text>
</comment>
<evidence type="ECO:0000256" key="12">
    <source>
        <dbReference type="ARBA" id="ARBA00023277"/>
    </source>
</evidence>
<evidence type="ECO:0000256" key="3">
    <source>
        <dbReference type="ARBA" id="ARBA00007737"/>
    </source>
</evidence>
<reference evidence="14 15" key="1">
    <citation type="journal article" date="2017" name="Mol. Plant">
        <title>The Genome of Medicinal Plant Macleaya cordata Provides New Insights into Benzylisoquinoline Alkaloids Metabolism.</title>
        <authorList>
            <person name="Liu X."/>
            <person name="Liu Y."/>
            <person name="Huang P."/>
            <person name="Ma Y."/>
            <person name="Qing Z."/>
            <person name="Tang Q."/>
            <person name="Cao H."/>
            <person name="Cheng P."/>
            <person name="Zheng Y."/>
            <person name="Yuan Z."/>
            <person name="Zhou Y."/>
            <person name="Liu J."/>
            <person name="Tang Z."/>
            <person name="Zhuo Y."/>
            <person name="Zhang Y."/>
            <person name="Yu L."/>
            <person name="Huang J."/>
            <person name="Yang P."/>
            <person name="Peng Q."/>
            <person name="Zhang J."/>
            <person name="Jiang W."/>
            <person name="Zhang Z."/>
            <person name="Lin K."/>
            <person name="Ro D.K."/>
            <person name="Chen X."/>
            <person name="Xiong X."/>
            <person name="Shang Y."/>
            <person name="Huang S."/>
            <person name="Zeng J."/>
        </authorList>
    </citation>
    <scope>NUCLEOTIDE SEQUENCE [LARGE SCALE GENOMIC DNA]</scope>
    <source>
        <strain evidence="15">cv. BLH2017</strain>
        <tissue evidence="14">Root</tissue>
    </source>
</reference>
<keyword evidence="12" id="KW-0119">Carbohydrate metabolism</keyword>
<dbReference type="Pfam" id="PF10250">
    <property type="entry name" value="O-FucT"/>
    <property type="match status" value="1"/>
</dbReference>
<evidence type="ECO:0000256" key="7">
    <source>
        <dbReference type="ARBA" id="ARBA00022968"/>
    </source>
</evidence>
<keyword evidence="6" id="KW-0812">Transmembrane</keyword>
<sequence>MARGPLKGYPILSCISDHHQFLTNLKFDRNKFIDSSSKEFWKQSDGLGYRPCLNFSDDYQNLSSRTMKKNRFLMVVVSGGLNQQKIQITDAVVIARILGATLILPVLHVNPIWGDESEFSDIFDDQHFKETLREDVHVLSTLPATHITKRPARASIPLHFDEDWVRTHLMEQINKNSVLLLRQFDSRLSKNLNPDLQKLRCKVAFHALKFKAWIEKLGEKLAVRMSEGRPYMALHLRLEKDVWVRTGCLPGLGEEADHKIEIERASHPELLTGRSNNITAGDRYMAGLCPLNAMEITRLLKAFGASKSTRIYWAGGVPFGGERALEPIRTQYPHLTNKWDLADEEELRPLKNRSSILAALDYIVCLKSHVFMANHGGNMARSLQGHRAYLGHKKHITPNKKQLVHLFVNQKNLGEKEMDEEIRKMHFSSSGSPLMIRPNRDVIAFPFPDCMCTS</sequence>
<evidence type="ECO:0000313" key="14">
    <source>
        <dbReference type="EMBL" id="OVA03430.1"/>
    </source>
</evidence>
<evidence type="ECO:0000313" key="15">
    <source>
        <dbReference type="Proteomes" id="UP000195402"/>
    </source>
</evidence>
<dbReference type="InterPro" id="IPR019378">
    <property type="entry name" value="GDP-Fuc_O-FucTrfase"/>
</dbReference>
<dbReference type="PANTHER" id="PTHR31741">
    <property type="entry name" value="OS02G0726500 PROTEIN-RELATED"/>
    <property type="match status" value="1"/>
</dbReference>
<dbReference type="InterPro" id="IPR024709">
    <property type="entry name" value="FucosylTrfase_pln"/>
</dbReference>
<dbReference type="PANTHER" id="PTHR31741:SF66">
    <property type="entry name" value="O-FUCOSYLTRANSFERASE 20"/>
    <property type="match status" value="1"/>
</dbReference>
<evidence type="ECO:0000256" key="5">
    <source>
        <dbReference type="ARBA" id="ARBA00022679"/>
    </source>
</evidence>
<comment type="pathway">
    <text evidence="2">Glycan metabolism.</text>
</comment>
<evidence type="ECO:0000256" key="2">
    <source>
        <dbReference type="ARBA" id="ARBA00004881"/>
    </source>
</evidence>
<accession>A0A200PYZ0</accession>
<keyword evidence="8" id="KW-1133">Transmembrane helix</keyword>
<evidence type="ECO:0000256" key="10">
    <source>
        <dbReference type="ARBA" id="ARBA00023180"/>
    </source>
</evidence>
<keyword evidence="11" id="KW-0294">Fucose metabolism</keyword>
<dbReference type="OrthoDB" id="737315at2759"/>
<comment type="caution">
    <text evidence="14">The sequence shown here is derived from an EMBL/GenBank/DDBJ whole genome shotgun (WGS) entry which is preliminary data.</text>
</comment>
<gene>
    <name evidence="14" type="ORF">BVC80_205g68</name>
</gene>